<dbReference type="RefSeq" id="XP_056748861.1">
    <property type="nucleotide sequence ID" value="XM_056900193.1"/>
</dbReference>
<keyword evidence="2" id="KW-1185">Reference proteome</keyword>
<reference evidence="1" key="1">
    <citation type="journal article" date="2023" name="IMA Fungus">
        <title>Comparative genomic study of the Penicillium genus elucidates a diverse pangenome and 15 lateral gene transfer events.</title>
        <authorList>
            <person name="Petersen C."/>
            <person name="Sorensen T."/>
            <person name="Nielsen M.R."/>
            <person name="Sondergaard T.E."/>
            <person name="Sorensen J.L."/>
            <person name="Fitzpatrick D.A."/>
            <person name="Frisvad J.C."/>
            <person name="Nielsen K.L."/>
        </authorList>
    </citation>
    <scope>NUCLEOTIDE SEQUENCE</scope>
    <source>
        <strain evidence="1">IBT 12815</strain>
    </source>
</reference>
<protein>
    <submittedName>
        <fullName evidence="1">Uncharacterized protein</fullName>
    </submittedName>
</protein>
<dbReference type="EMBL" id="JAQJAE010000005">
    <property type="protein sequence ID" value="KAJ5592235.1"/>
    <property type="molecule type" value="Genomic_DNA"/>
</dbReference>
<sequence>MPAHHQAFISWEQTRLILRVMAPSGRELPQVSMSYHNVRYTLRNIHFRVLPVFFMRQEL</sequence>
<dbReference type="GeneID" id="81590435"/>
<evidence type="ECO:0000313" key="1">
    <source>
        <dbReference type="EMBL" id="KAJ5592235.1"/>
    </source>
</evidence>
<evidence type="ECO:0000313" key="2">
    <source>
        <dbReference type="Proteomes" id="UP001213799"/>
    </source>
</evidence>
<gene>
    <name evidence="1" type="ORF">N7537_009139</name>
</gene>
<comment type="caution">
    <text evidence="1">The sequence shown here is derived from an EMBL/GenBank/DDBJ whole genome shotgun (WGS) entry which is preliminary data.</text>
</comment>
<accession>A0AAD6DS79</accession>
<proteinExistence type="predicted"/>
<dbReference type="Proteomes" id="UP001213799">
    <property type="component" value="Unassembled WGS sequence"/>
</dbReference>
<name>A0AAD6DS79_9EURO</name>
<dbReference type="AlphaFoldDB" id="A0AAD6DS79"/>
<reference evidence="1" key="2">
    <citation type="submission" date="2023-01" db="EMBL/GenBank/DDBJ databases">
        <authorList>
            <person name="Petersen C."/>
        </authorList>
    </citation>
    <scope>NUCLEOTIDE SEQUENCE</scope>
    <source>
        <strain evidence="1">IBT 12815</strain>
    </source>
</reference>
<organism evidence="1 2">
    <name type="scientific">Penicillium hordei</name>
    <dbReference type="NCBI Taxonomy" id="40994"/>
    <lineage>
        <taxon>Eukaryota</taxon>
        <taxon>Fungi</taxon>
        <taxon>Dikarya</taxon>
        <taxon>Ascomycota</taxon>
        <taxon>Pezizomycotina</taxon>
        <taxon>Eurotiomycetes</taxon>
        <taxon>Eurotiomycetidae</taxon>
        <taxon>Eurotiales</taxon>
        <taxon>Aspergillaceae</taxon>
        <taxon>Penicillium</taxon>
    </lineage>
</organism>